<evidence type="ECO:0000256" key="1">
    <source>
        <dbReference type="ARBA" id="ARBA00008791"/>
    </source>
</evidence>
<proteinExistence type="inferred from homology"/>
<evidence type="ECO:0000313" key="4">
    <source>
        <dbReference type="Proteomes" id="UP000033067"/>
    </source>
</evidence>
<dbReference type="EMBL" id="CP011144">
    <property type="protein sequence ID" value="AKC86915.1"/>
    <property type="molecule type" value="Genomic_DNA"/>
</dbReference>
<dbReference type="PATRIC" id="fig|314722.6.peg.1987"/>
<reference evidence="3 4" key="1">
    <citation type="journal article" date="2015" name="Genome Announc.">
        <title>Complete Genome Sequence of Pseudoxanthomonas suwonensis Strain J1, a Cellulose-Degrading Bacterium Isolated from Leaf- and Wood-Enriched Soil.</title>
        <authorList>
            <person name="Hou L."/>
            <person name="Jiang J."/>
            <person name="Xu Z."/>
            <person name="Zhou Y."/>
            <person name="Leung F.C."/>
        </authorList>
    </citation>
    <scope>NUCLEOTIDE SEQUENCE [LARGE SCALE GENOMIC DNA]</scope>
    <source>
        <strain evidence="3 4">J1</strain>
    </source>
</reference>
<dbReference type="InterPro" id="IPR006015">
    <property type="entry name" value="Universal_stress_UspA"/>
</dbReference>
<evidence type="ECO:0000259" key="2">
    <source>
        <dbReference type="Pfam" id="PF00582"/>
    </source>
</evidence>
<comment type="similarity">
    <text evidence="1">Belongs to the universal stress protein A family.</text>
</comment>
<organism evidence="3 4">
    <name type="scientific">Pseudoxanthomonas suwonensis</name>
    <dbReference type="NCBI Taxonomy" id="314722"/>
    <lineage>
        <taxon>Bacteria</taxon>
        <taxon>Pseudomonadati</taxon>
        <taxon>Pseudomonadota</taxon>
        <taxon>Gammaproteobacteria</taxon>
        <taxon>Lysobacterales</taxon>
        <taxon>Lysobacteraceae</taxon>
        <taxon>Pseudoxanthomonas</taxon>
    </lineage>
</organism>
<evidence type="ECO:0000313" key="3">
    <source>
        <dbReference type="EMBL" id="AKC86915.1"/>
    </source>
</evidence>
<dbReference type="OrthoDB" id="9792500at2"/>
<dbReference type="CDD" id="cd00293">
    <property type="entry name" value="USP-like"/>
    <property type="match status" value="1"/>
</dbReference>
<dbReference type="InterPro" id="IPR014729">
    <property type="entry name" value="Rossmann-like_a/b/a_fold"/>
</dbReference>
<dbReference type="SUPFAM" id="SSF52402">
    <property type="entry name" value="Adenine nucleotide alpha hydrolases-like"/>
    <property type="match status" value="1"/>
</dbReference>
<protein>
    <submittedName>
        <fullName evidence="3">Universal stress protein UspA</fullName>
    </submittedName>
</protein>
<dbReference type="Pfam" id="PF00582">
    <property type="entry name" value="Usp"/>
    <property type="match status" value="1"/>
</dbReference>
<name>A0A0E3UNF5_9GAMM</name>
<dbReference type="PANTHER" id="PTHR46268:SF15">
    <property type="entry name" value="UNIVERSAL STRESS PROTEIN HP_0031"/>
    <property type="match status" value="1"/>
</dbReference>
<feature type="domain" description="UspA" evidence="2">
    <location>
        <begin position="1"/>
        <end position="148"/>
    </location>
</feature>
<keyword evidence="4" id="KW-1185">Reference proteome</keyword>
<dbReference type="KEGG" id="psuw:WQ53_09260"/>
<dbReference type="PRINTS" id="PR01438">
    <property type="entry name" value="UNVRSLSTRESS"/>
</dbReference>
<sequence>MYDRILIATDGSDLAGKGLRHGLTLAGALRVPVVLVTVTEPWMPAFDDALALSADPAMQQEYREGCAQSAQRILEDALAQAAAAGVACETVHVPDGYPAEAIVQAAGEHGAGLVVMASHGRRGLGRVLLGSQTQAVLAKSAVPVLVVR</sequence>
<gene>
    <name evidence="3" type="ORF">WQ53_09260</name>
</gene>
<dbReference type="Proteomes" id="UP000033067">
    <property type="component" value="Chromosome"/>
</dbReference>
<accession>A0A0E3UNF5</accession>
<dbReference type="PANTHER" id="PTHR46268">
    <property type="entry name" value="STRESS RESPONSE PROTEIN NHAX"/>
    <property type="match status" value="1"/>
</dbReference>
<dbReference type="AlphaFoldDB" id="A0A0E3UNF5"/>
<dbReference type="RefSeq" id="WP_052631896.1">
    <property type="nucleotide sequence ID" value="NZ_CP011144.1"/>
</dbReference>
<dbReference type="Gene3D" id="3.40.50.620">
    <property type="entry name" value="HUPs"/>
    <property type="match status" value="1"/>
</dbReference>
<dbReference type="InterPro" id="IPR006016">
    <property type="entry name" value="UspA"/>
</dbReference>